<dbReference type="PROSITE" id="PS51257">
    <property type="entry name" value="PROKAR_LIPOPROTEIN"/>
    <property type="match status" value="1"/>
</dbReference>
<dbReference type="Proteomes" id="UP000270299">
    <property type="component" value="Unassembled WGS sequence"/>
</dbReference>
<comment type="caution">
    <text evidence="3">The sequence shown here is derived from an EMBL/GenBank/DDBJ whole genome shotgun (WGS) entry which is preliminary data.</text>
</comment>
<keyword evidence="4" id="KW-1185">Reference proteome</keyword>
<accession>A0A3L6ZWH6</accession>
<dbReference type="RefSeq" id="WP_121672379.1">
    <property type="nucleotide sequence ID" value="NZ_BMXM01000005.1"/>
</dbReference>
<feature type="compositionally biased region" description="Low complexity" evidence="1">
    <location>
        <begin position="39"/>
        <end position="53"/>
    </location>
</feature>
<evidence type="ECO:0000256" key="1">
    <source>
        <dbReference type="SAM" id="MobiDB-lite"/>
    </source>
</evidence>
<keyword evidence="2" id="KW-0732">Signal</keyword>
<evidence type="ECO:0000313" key="4">
    <source>
        <dbReference type="Proteomes" id="UP000270299"/>
    </source>
</evidence>
<dbReference type="AlphaFoldDB" id="A0A3L6ZWH6"/>
<evidence type="ECO:0000256" key="2">
    <source>
        <dbReference type="SAM" id="SignalP"/>
    </source>
</evidence>
<reference evidence="3 4" key="1">
    <citation type="submission" date="2018-10" db="EMBL/GenBank/DDBJ databases">
        <authorList>
            <person name="Li J."/>
        </authorList>
    </citation>
    <scope>NUCLEOTIDE SEQUENCE [LARGE SCALE GENOMIC DNA]</scope>
    <source>
        <strain evidence="3 4">CCTCC AB209002</strain>
    </source>
</reference>
<feature type="chain" id="PRO_5018012242" description="DUF3558 domain-containing protein" evidence="2">
    <location>
        <begin position="39"/>
        <end position="214"/>
    </location>
</feature>
<evidence type="ECO:0000313" key="3">
    <source>
        <dbReference type="EMBL" id="RLP71931.1"/>
    </source>
</evidence>
<proteinExistence type="predicted"/>
<organism evidence="3 4">
    <name type="scientific">Mycetocola manganoxydans</name>
    <dbReference type="NCBI Taxonomy" id="699879"/>
    <lineage>
        <taxon>Bacteria</taxon>
        <taxon>Bacillati</taxon>
        <taxon>Actinomycetota</taxon>
        <taxon>Actinomycetes</taxon>
        <taxon>Micrococcales</taxon>
        <taxon>Microbacteriaceae</taxon>
        <taxon>Mycetocola</taxon>
    </lineage>
</organism>
<protein>
    <recommendedName>
        <fullName evidence="5">DUF3558 domain-containing protein</fullName>
    </recommendedName>
</protein>
<evidence type="ECO:0008006" key="5">
    <source>
        <dbReference type="Google" id="ProtNLM"/>
    </source>
</evidence>
<sequence>MRQAASPSTVRGRVMRRIATAGAAAFLTVAFVSGCSGATPPDDASAPTPTATEEGPRPTPSAVAEPTPVGTIIPGECEDIYGPDMFAGLQDDMPPLNDPSMADPNFSNVDELEELVRSVEYLQCTWGGAGEMGIVTAVAKVSEEQSTEAQAIMESNGYDCYQQLQGTRCVNREELEGNTVGESHFLREDVWLSTLWVNAPIRGYTENIVNAIWG</sequence>
<feature type="signal peptide" evidence="2">
    <location>
        <begin position="1"/>
        <end position="38"/>
    </location>
</feature>
<name>A0A3L6ZWH6_9MICO</name>
<dbReference type="EMBL" id="RCUV01000006">
    <property type="protein sequence ID" value="RLP71931.1"/>
    <property type="molecule type" value="Genomic_DNA"/>
</dbReference>
<gene>
    <name evidence="3" type="ORF">D9V29_05710</name>
</gene>
<dbReference type="OrthoDB" id="5108077at2"/>
<feature type="region of interest" description="Disordered" evidence="1">
    <location>
        <begin position="39"/>
        <end position="69"/>
    </location>
</feature>